<dbReference type="SMART" id="SM00644">
    <property type="entry name" value="Ami_2"/>
    <property type="match status" value="1"/>
</dbReference>
<dbReference type="Pfam" id="PF01510">
    <property type="entry name" value="Amidase_2"/>
    <property type="match status" value="1"/>
</dbReference>
<evidence type="ECO:0000313" key="3">
    <source>
        <dbReference type="Proteomes" id="UP001623661"/>
    </source>
</evidence>
<comment type="caution">
    <text evidence="2">The sequence shown here is derived from an EMBL/GenBank/DDBJ whole genome shotgun (WGS) entry which is preliminary data.</text>
</comment>
<accession>A0ABW8TRT3</accession>
<keyword evidence="3" id="KW-1185">Reference proteome</keyword>
<gene>
    <name evidence="2" type="ORF">ACJDUH_03890</name>
</gene>
<dbReference type="InterPro" id="IPR036505">
    <property type="entry name" value="Amidase/PGRP_sf"/>
</dbReference>
<dbReference type="Proteomes" id="UP001623661">
    <property type="component" value="Unassembled WGS sequence"/>
</dbReference>
<dbReference type="InterPro" id="IPR002502">
    <property type="entry name" value="Amidase_domain"/>
</dbReference>
<name>A0ABW8TRT3_9CLOT</name>
<feature type="domain" description="N-acetylmuramoyl-L-alanine amidase" evidence="1">
    <location>
        <begin position="11"/>
        <end position="146"/>
    </location>
</feature>
<dbReference type="EMBL" id="JBJHZY010000001">
    <property type="protein sequence ID" value="MFL0267236.1"/>
    <property type="molecule type" value="Genomic_DNA"/>
</dbReference>
<sequence length="242" mass="27129">MSYEIIQKYISKNRSGQALTAIGMVLHDTDDKGATAQNEQSYFNNNNVSASAHAFIDWSSIIETVPDNEVAWGSGPTSNHKFLQVELCVPTTHDVTKFNEVWNRAVWYFAYKFVNKLNVNTITKDNLMSHAEVSNKWHETDHQDPIAYFNEYGKTVDQFRSEVQVQINIILGKGVSDMKKIVVYYGDADVFAALIVSQKNQCPLMSKADFVASGLQADQVIEIGGKPNSTRYSTFKDAANLV</sequence>
<protein>
    <submittedName>
        <fullName evidence="2">N-acetylmuramoyl-L-alanine amidase family protein</fullName>
    </submittedName>
</protein>
<dbReference type="Gene3D" id="3.40.80.10">
    <property type="entry name" value="Peptidoglycan recognition protein-like"/>
    <property type="match status" value="1"/>
</dbReference>
<dbReference type="CDD" id="cd06583">
    <property type="entry name" value="PGRP"/>
    <property type="match status" value="1"/>
</dbReference>
<evidence type="ECO:0000313" key="2">
    <source>
        <dbReference type="EMBL" id="MFL0267236.1"/>
    </source>
</evidence>
<reference evidence="2 3" key="1">
    <citation type="submission" date="2024-11" db="EMBL/GenBank/DDBJ databases">
        <authorList>
            <person name="Heng Y.C."/>
            <person name="Lim A.C.H."/>
            <person name="Lee J.K.Y."/>
            <person name="Kittelmann S."/>
        </authorList>
    </citation>
    <scope>NUCLEOTIDE SEQUENCE [LARGE SCALE GENOMIC DNA]</scope>
    <source>
        <strain evidence="2 3">WILCCON 0202</strain>
    </source>
</reference>
<evidence type="ECO:0000259" key="1">
    <source>
        <dbReference type="SMART" id="SM00644"/>
    </source>
</evidence>
<dbReference type="RefSeq" id="WP_406763844.1">
    <property type="nucleotide sequence ID" value="NZ_JBJHZY010000001.1"/>
</dbReference>
<organism evidence="2 3">
    <name type="scientific">Candidatus Clostridium radicumherbarum</name>
    <dbReference type="NCBI Taxonomy" id="3381662"/>
    <lineage>
        <taxon>Bacteria</taxon>
        <taxon>Bacillati</taxon>
        <taxon>Bacillota</taxon>
        <taxon>Clostridia</taxon>
        <taxon>Eubacteriales</taxon>
        <taxon>Clostridiaceae</taxon>
        <taxon>Clostridium</taxon>
    </lineage>
</organism>
<dbReference type="SUPFAM" id="SSF55846">
    <property type="entry name" value="N-acetylmuramoyl-L-alanine amidase-like"/>
    <property type="match status" value="1"/>
</dbReference>
<proteinExistence type="predicted"/>